<evidence type="ECO:0000313" key="5">
    <source>
        <dbReference type="Proteomes" id="UP001152795"/>
    </source>
</evidence>
<dbReference type="OrthoDB" id="5953963at2759"/>
<reference evidence="4" key="1">
    <citation type="submission" date="2020-04" db="EMBL/GenBank/DDBJ databases">
        <authorList>
            <person name="Alioto T."/>
            <person name="Alioto T."/>
            <person name="Gomez Garrido J."/>
        </authorList>
    </citation>
    <scope>NUCLEOTIDE SEQUENCE</scope>
    <source>
        <strain evidence="4">A484AB</strain>
    </source>
</reference>
<feature type="domain" description="HECT" evidence="3">
    <location>
        <begin position="255"/>
        <end position="370"/>
    </location>
</feature>
<accession>A0A7D9ENU0</accession>
<evidence type="ECO:0000256" key="1">
    <source>
        <dbReference type="ARBA" id="ARBA00022786"/>
    </source>
</evidence>
<dbReference type="AlphaFoldDB" id="A0A7D9ENU0"/>
<organism evidence="4 5">
    <name type="scientific">Paramuricea clavata</name>
    <name type="common">Red gorgonian</name>
    <name type="synonym">Violescent sea-whip</name>
    <dbReference type="NCBI Taxonomy" id="317549"/>
    <lineage>
        <taxon>Eukaryota</taxon>
        <taxon>Metazoa</taxon>
        <taxon>Cnidaria</taxon>
        <taxon>Anthozoa</taxon>
        <taxon>Octocorallia</taxon>
        <taxon>Malacalcyonacea</taxon>
        <taxon>Plexauridae</taxon>
        <taxon>Paramuricea</taxon>
    </lineage>
</organism>
<feature type="compositionally biased region" description="Low complexity" evidence="2">
    <location>
        <begin position="126"/>
        <end position="136"/>
    </location>
</feature>
<dbReference type="Pfam" id="PF00632">
    <property type="entry name" value="HECT"/>
    <property type="match status" value="1"/>
</dbReference>
<dbReference type="GO" id="GO:0004842">
    <property type="term" value="F:ubiquitin-protein transferase activity"/>
    <property type="evidence" value="ECO:0007669"/>
    <property type="project" value="InterPro"/>
</dbReference>
<evidence type="ECO:0000259" key="3">
    <source>
        <dbReference type="Pfam" id="PF00632"/>
    </source>
</evidence>
<dbReference type="Gene3D" id="3.30.2410.10">
    <property type="entry name" value="Hect, E3 ligase catalytic domain"/>
    <property type="match status" value="1"/>
</dbReference>
<keyword evidence="1" id="KW-0833">Ubl conjugation pathway</keyword>
<protein>
    <submittedName>
        <fullName evidence="4">PREDICTED: uncharacterized protein LOC107356592</fullName>
    </submittedName>
</protein>
<gene>
    <name evidence="4" type="ORF">PACLA_8A082412</name>
</gene>
<dbReference type="Proteomes" id="UP001152795">
    <property type="component" value="Unassembled WGS sequence"/>
</dbReference>
<feature type="region of interest" description="Disordered" evidence="2">
    <location>
        <begin position="120"/>
        <end position="139"/>
    </location>
</feature>
<evidence type="ECO:0000256" key="2">
    <source>
        <dbReference type="SAM" id="MobiDB-lite"/>
    </source>
</evidence>
<keyword evidence="5" id="KW-1185">Reference proteome</keyword>
<evidence type="ECO:0000313" key="4">
    <source>
        <dbReference type="EMBL" id="CAB4012644.1"/>
    </source>
</evidence>
<comment type="caution">
    <text evidence="4">The sequence shown here is derived from an EMBL/GenBank/DDBJ whole genome shotgun (WGS) entry which is preliminary data.</text>
</comment>
<sequence>MPFQDENNIPEVECIECGALVPMSYLKKHISEKHGVEINPVKRQHTLDWSSLQSDSNDKEHVDINECDENLPVPVFMSDTSRYHCWKRSMLQTEEINAALSRASGDVNAAAESLLGVEDDEDVEIVESSPTSSSEISDPKAAIAKFRKLEDNPPPPSLNDIPDIELRKCISELESSPNDKTLPEDLKSQLEPYLLDAGLDPHNQDRKFPVQGLMLYNVINKRHLEIEDICKGVEELKLITYLSKWPVLGDLIFPREHERHINLTEFQEKSRFEDNEENKLTEEFFYKYLDLIHQRKGAGLMELCSFWTGINKLASSTNHESMLVKFDASIDLPIVETCFNSMTIPSKFDNFEDFAKMMDIAIKYGSKGFTSI</sequence>
<dbReference type="EMBL" id="CACRXK020007586">
    <property type="protein sequence ID" value="CAB4012644.1"/>
    <property type="molecule type" value="Genomic_DNA"/>
</dbReference>
<name>A0A7D9ENU0_PARCT</name>
<dbReference type="SUPFAM" id="SSF56204">
    <property type="entry name" value="Hect, E3 ligase catalytic domain"/>
    <property type="match status" value="1"/>
</dbReference>
<dbReference type="InterPro" id="IPR000569">
    <property type="entry name" value="HECT_dom"/>
</dbReference>
<dbReference type="InterPro" id="IPR035983">
    <property type="entry name" value="Hect_E3_ubiquitin_ligase"/>
</dbReference>
<proteinExistence type="predicted"/>